<feature type="coiled-coil region" evidence="1">
    <location>
        <begin position="201"/>
        <end position="228"/>
    </location>
</feature>
<feature type="domain" description="GGDEF" evidence="3">
    <location>
        <begin position="263"/>
        <end position="392"/>
    </location>
</feature>
<evidence type="ECO:0000259" key="3">
    <source>
        <dbReference type="PROSITE" id="PS50887"/>
    </source>
</evidence>
<keyword evidence="2" id="KW-0472">Membrane</keyword>
<keyword evidence="1" id="KW-0175">Coiled coil</keyword>
<dbReference type="RefSeq" id="WP_269124773.1">
    <property type="nucleotide sequence ID" value="NZ_JAPUBN010000013.1"/>
</dbReference>
<keyword evidence="2" id="KW-0812">Transmembrane</keyword>
<name>A0ABT4JTN5_9GAMM</name>
<dbReference type="SUPFAM" id="SSF55073">
    <property type="entry name" value="Nucleotide cyclase"/>
    <property type="match status" value="1"/>
</dbReference>
<keyword evidence="2" id="KW-1133">Transmembrane helix</keyword>
<dbReference type="EMBL" id="JAPUBN010000013">
    <property type="protein sequence ID" value="MCZ2721749.1"/>
    <property type="molecule type" value="Genomic_DNA"/>
</dbReference>
<evidence type="ECO:0000256" key="1">
    <source>
        <dbReference type="SAM" id="Coils"/>
    </source>
</evidence>
<feature type="transmembrane region" description="Helical" evidence="2">
    <location>
        <begin position="90"/>
        <end position="114"/>
    </location>
</feature>
<protein>
    <submittedName>
        <fullName evidence="4">Diguanylate cyclase</fullName>
        <ecNumber evidence="4">2.7.7.65</ecNumber>
    </submittedName>
</protein>
<feature type="transmembrane region" description="Helical" evidence="2">
    <location>
        <begin position="21"/>
        <end position="38"/>
    </location>
</feature>
<sequence>MEKEAQQFHLKSSLLKLAYKNNLYSILVNLTAFLCVYYQVASFDIPYIDLWFYCTVLFMAVRLLIDILFRRYFAPDTVQFTEKTLHTWSHYHAFGVILGGCSWAIIAVIALPNLGLEERFVVTVISSALAGGATGVLAPSKIVGKLFIILTLLPASITLIFITPSLPLLGFLGSFFCVVMLVGHSNNYRQILSNIELTFKNDGLLDSLKEQNQQISDLNQRLENRVRERTADLERMALTDRLTQLNNREGFLERCGRLALISSSLKFYFFDLDRFKQINDSKGHEVGDLVLQHISNLLIEILPKRTVVGRWGGDEFVICSVDDLESLGVLTHLCNSFSESVYIRNKRIEVRMTIGSAHYPEDVNSIEEAIHAADLAATYLKRKGDRGGYYDIIMNWLEQVN</sequence>
<feature type="transmembrane region" description="Helical" evidence="2">
    <location>
        <begin position="146"/>
        <end position="162"/>
    </location>
</feature>
<feature type="transmembrane region" description="Helical" evidence="2">
    <location>
        <begin position="120"/>
        <end position="139"/>
    </location>
</feature>
<dbReference type="CDD" id="cd01949">
    <property type="entry name" value="GGDEF"/>
    <property type="match status" value="1"/>
</dbReference>
<dbReference type="SMART" id="SM00267">
    <property type="entry name" value="GGDEF"/>
    <property type="match status" value="1"/>
</dbReference>
<dbReference type="PANTHER" id="PTHR46663">
    <property type="entry name" value="DIGUANYLATE CYCLASE DGCT-RELATED"/>
    <property type="match status" value="1"/>
</dbReference>
<dbReference type="EC" id="2.7.7.65" evidence="4"/>
<dbReference type="InterPro" id="IPR000160">
    <property type="entry name" value="GGDEF_dom"/>
</dbReference>
<dbReference type="InterPro" id="IPR029787">
    <property type="entry name" value="Nucleotide_cyclase"/>
</dbReference>
<evidence type="ECO:0000313" key="5">
    <source>
        <dbReference type="Proteomes" id="UP001149719"/>
    </source>
</evidence>
<accession>A0ABT4JTN5</accession>
<dbReference type="PROSITE" id="PS50887">
    <property type="entry name" value="GGDEF"/>
    <property type="match status" value="1"/>
</dbReference>
<dbReference type="Gene3D" id="3.30.70.270">
    <property type="match status" value="1"/>
</dbReference>
<organism evidence="4 5">
    <name type="scientific">Marinomonas phaeophyticola</name>
    <dbReference type="NCBI Taxonomy" id="3004091"/>
    <lineage>
        <taxon>Bacteria</taxon>
        <taxon>Pseudomonadati</taxon>
        <taxon>Pseudomonadota</taxon>
        <taxon>Gammaproteobacteria</taxon>
        <taxon>Oceanospirillales</taxon>
        <taxon>Oceanospirillaceae</taxon>
        <taxon>Marinomonas</taxon>
    </lineage>
</organism>
<evidence type="ECO:0000256" key="2">
    <source>
        <dbReference type="SAM" id="Phobius"/>
    </source>
</evidence>
<keyword evidence="5" id="KW-1185">Reference proteome</keyword>
<keyword evidence="4" id="KW-0548">Nucleotidyltransferase</keyword>
<feature type="transmembrane region" description="Helical" evidence="2">
    <location>
        <begin position="50"/>
        <end position="69"/>
    </location>
</feature>
<gene>
    <name evidence="4" type="ORF">O1D97_08810</name>
</gene>
<dbReference type="NCBIfam" id="TIGR00254">
    <property type="entry name" value="GGDEF"/>
    <property type="match status" value="1"/>
</dbReference>
<comment type="caution">
    <text evidence="4">The sequence shown here is derived from an EMBL/GenBank/DDBJ whole genome shotgun (WGS) entry which is preliminary data.</text>
</comment>
<keyword evidence="4" id="KW-0808">Transferase</keyword>
<evidence type="ECO:0000313" key="4">
    <source>
        <dbReference type="EMBL" id="MCZ2721749.1"/>
    </source>
</evidence>
<dbReference type="InterPro" id="IPR052163">
    <property type="entry name" value="DGC-Regulatory_Protein"/>
</dbReference>
<dbReference type="GO" id="GO:0052621">
    <property type="term" value="F:diguanylate cyclase activity"/>
    <property type="evidence" value="ECO:0007669"/>
    <property type="project" value="UniProtKB-EC"/>
</dbReference>
<proteinExistence type="predicted"/>
<dbReference type="PANTHER" id="PTHR46663:SF2">
    <property type="entry name" value="GGDEF DOMAIN-CONTAINING PROTEIN"/>
    <property type="match status" value="1"/>
</dbReference>
<dbReference type="Pfam" id="PF00990">
    <property type="entry name" value="GGDEF"/>
    <property type="match status" value="1"/>
</dbReference>
<dbReference type="Proteomes" id="UP001149719">
    <property type="component" value="Unassembled WGS sequence"/>
</dbReference>
<dbReference type="InterPro" id="IPR043128">
    <property type="entry name" value="Rev_trsase/Diguanyl_cyclase"/>
</dbReference>
<reference evidence="4" key="1">
    <citation type="submission" date="2022-12" db="EMBL/GenBank/DDBJ databases">
        <title>Marinomonas 15G1-11 sp. nov, isolated from marine algae.</title>
        <authorList>
            <person name="Butt M."/>
            <person name="Choi D.G."/>
            <person name="Kim J.M."/>
            <person name="Lee J.K."/>
            <person name="Baek J.H."/>
            <person name="Jeon C.O."/>
        </authorList>
    </citation>
    <scope>NUCLEOTIDE SEQUENCE</scope>
    <source>
        <strain evidence="4">15G1-11</strain>
    </source>
</reference>